<dbReference type="PROSITE" id="PS00599">
    <property type="entry name" value="AA_TRANSFER_CLASS_2"/>
    <property type="match status" value="1"/>
</dbReference>
<dbReference type="InterPro" id="IPR015422">
    <property type="entry name" value="PyrdxlP-dep_Trfase_small"/>
</dbReference>
<protein>
    <submittedName>
        <fullName evidence="6">Aminotransferase class I/II-fold pyridoxal phosphate-dependent enzyme</fullName>
    </submittedName>
</protein>
<dbReference type="RefSeq" id="WP_166277564.1">
    <property type="nucleotide sequence ID" value="NZ_JTHE03000109.1"/>
</dbReference>
<feature type="domain" description="Aminotransferase class I/classII large" evidence="5">
    <location>
        <begin position="87"/>
        <end position="429"/>
    </location>
</feature>
<dbReference type="PANTHER" id="PTHR13693">
    <property type="entry name" value="CLASS II AMINOTRANSFERASE/8-AMINO-7-OXONONANOATE SYNTHASE"/>
    <property type="match status" value="1"/>
</dbReference>
<evidence type="ECO:0000256" key="4">
    <source>
        <dbReference type="RuleBase" id="RU003693"/>
    </source>
</evidence>
<gene>
    <name evidence="6" type="ORF">QQ91_0019355</name>
</gene>
<evidence type="ECO:0000313" key="6">
    <source>
        <dbReference type="EMBL" id="MCM1984981.1"/>
    </source>
</evidence>
<keyword evidence="2" id="KW-0808">Transferase</keyword>
<keyword evidence="3 4" id="KW-0663">Pyridoxal phosphate</keyword>
<evidence type="ECO:0000256" key="1">
    <source>
        <dbReference type="ARBA" id="ARBA00001933"/>
    </source>
</evidence>
<name>A0ABD4T8K6_9CYAN</name>
<evidence type="ECO:0000256" key="3">
    <source>
        <dbReference type="ARBA" id="ARBA00022898"/>
    </source>
</evidence>
<dbReference type="PANTHER" id="PTHR13693:SF3">
    <property type="entry name" value="LD36009P"/>
    <property type="match status" value="1"/>
</dbReference>
<dbReference type="Pfam" id="PF00155">
    <property type="entry name" value="Aminotran_1_2"/>
    <property type="match status" value="1"/>
</dbReference>
<dbReference type="AlphaFoldDB" id="A0ABD4T8K6"/>
<dbReference type="CDD" id="cd06454">
    <property type="entry name" value="KBL_like"/>
    <property type="match status" value="1"/>
</dbReference>
<dbReference type="InterPro" id="IPR050087">
    <property type="entry name" value="AON_synthase_class-II"/>
</dbReference>
<organism evidence="6 7">
    <name type="scientific">Lyngbya confervoides BDU141951</name>
    <dbReference type="NCBI Taxonomy" id="1574623"/>
    <lineage>
        <taxon>Bacteria</taxon>
        <taxon>Bacillati</taxon>
        <taxon>Cyanobacteriota</taxon>
        <taxon>Cyanophyceae</taxon>
        <taxon>Oscillatoriophycideae</taxon>
        <taxon>Oscillatoriales</taxon>
        <taxon>Microcoleaceae</taxon>
        <taxon>Lyngbya</taxon>
    </lineage>
</organism>
<dbReference type="InterPro" id="IPR001917">
    <property type="entry name" value="Aminotrans_II_pyridoxalP_BS"/>
</dbReference>
<comment type="cofactor">
    <cofactor evidence="1 4">
        <name>pyridoxal 5'-phosphate</name>
        <dbReference type="ChEBI" id="CHEBI:597326"/>
    </cofactor>
</comment>
<dbReference type="SUPFAM" id="SSF53383">
    <property type="entry name" value="PLP-dependent transferases"/>
    <property type="match status" value="1"/>
</dbReference>
<dbReference type="Gene3D" id="3.90.1150.10">
    <property type="entry name" value="Aspartate Aminotransferase, domain 1"/>
    <property type="match status" value="1"/>
</dbReference>
<evidence type="ECO:0000256" key="2">
    <source>
        <dbReference type="ARBA" id="ARBA00022679"/>
    </source>
</evidence>
<dbReference type="InterPro" id="IPR015424">
    <property type="entry name" value="PyrdxlP-dep_Trfase"/>
</dbReference>
<evidence type="ECO:0000259" key="5">
    <source>
        <dbReference type="Pfam" id="PF00155"/>
    </source>
</evidence>
<keyword evidence="6" id="KW-0032">Aminotransferase</keyword>
<comment type="similarity">
    <text evidence="4">Belongs to the class-II pyridoxal-phosphate-dependent aminotransferase family.</text>
</comment>
<dbReference type="InterPro" id="IPR004839">
    <property type="entry name" value="Aminotransferase_I/II_large"/>
</dbReference>
<dbReference type="Gene3D" id="3.40.640.10">
    <property type="entry name" value="Type I PLP-dependent aspartate aminotransferase-like (Major domain)"/>
    <property type="match status" value="1"/>
</dbReference>
<evidence type="ECO:0000313" key="7">
    <source>
        <dbReference type="Proteomes" id="UP000031561"/>
    </source>
</evidence>
<dbReference type="Proteomes" id="UP000031561">
    <property type="component" value="Unassembled WGS sequence"/>
</dbReference>
<keyword evidence="7" id="KW-1185">Reference proteome</keyword>
<accession>A0ABD4T8K6</accession>
<dbReference type="EMBL" id="JTHE03000109">
    <property type="protein sequence ID" value="MCM1984981.1"/>
    <property type="molecule type" value="Genomic_DNA"/>
</dbReference>
<comment type="caution">
    <text evidence="6">The sequence shown here is derived from an EMBL/GenBank/DDBJ whole genome shotgun (WGS) entry which is preliminary data.</text>
</comment>
<reference evidence="6 7" key="1">
    <citation type="journal article" date="2015" name="Genome Announc.">
        <title>Draft Genome Sequence of Filamentous Marine Cyanobacterium Lyngbya confervoides Strain BDU141951.</title>
        <authorList>
            <person name="Chandrababunaidu M.M."/>
            <person name="Sen D."/>
            <person name="Tripathy S."/>
        </authorList>
    </citation>
    <scope>NUCLEOTIDE SEQUENCE [LARGE SCALE GENOMIC DNA]</scope>
    <source>
        <strain evidence="6 7">BDU141951</strain>
    </source>
</reference>
<dbReference type="InterPro" id="IPR015421">
    <property type="entry name" value="PyrdxlP-dep_Trfase_major"/>
</dbReference>
<proteinExistence type="inferred from homology"/>
<sequence length="438" mass="48127">MSNFPKASSQLSADAKRKLLADLLAKKVRAEAQEIPSEYYRFEDYPEYQQLREQRAQIHSLGLTPPYFSSHEGIAADVTHIDGKPHINYSAYNYLGLSGHPAVSEAAKQAIDEYGTSVSASRPASGQKQLHLDLEREIADFLGVEDCLTYVAGHLTNVSTIGHLFSRDDIIFYDTLSHNSIYQGCLLSGAKVIPFPHNDADALEKLLVSQRYKYRRALITIEGVYSADGDIPHLPDFIALKQEHKTFLMVDEAHSIGVLGEKGSGIGEHFGINPTDVDLWMGTLSKSFASCGGYIAGGQAVVDYLKYTSPGFIFSIGMSPPNTAAALAALRVLKAEPERVKKVQHNANLFVSLAQARGLDTGQSQHSPIVPIMVKNTVKAIELSQKMMQRGINVQPMTFPVVPHNAARLRFFISSTHSEAQIRETVDALTEEVAKLML</sequence>
<dbReference type="GO" id="GO:0008483">
    <property type="term" value="F:transaminase activity"/>
    <property type="evidence" value="ECO:0007669"/>
    <property type="project" value="UniProtKB-KW"/>
</dbReference>